<sequence length="86" mass="9055">MGFMDKMKTKFGPAKEKASGYAVKHGDKLDKLGHGLEKAAKTVDEKTKHKYSSKIQSGTGKAKGTLDRLAHPAKEEGGTGGTPPAS</sequence>
<feature type="compositionally biased region" description="Basic and acidic residues" evidence="1">
    <location>
        <begin position="64"/>
        <end position="77"/>
    </location>
</feature>
<reference evidence="3" key="1">
    <citation type="journal article" date="2019" name="Int. J. Syst. Evol. Microbiol.">
        <title>The Global Catalogue of Microorganisms (GCM) 10K type strain sequencing project: providing services to taxonomists for standard genome sequencing and annotation.</title>
        <authorList>
            <consortium name="The Broad Institute Genomics Platform"/>
            <consortium name="The Broad Institute Genome Sequencing Center for Infectious Disease"/>
            <person name="Wu L."/>
            <person name="Ma J."/>
        </authorList>
    </citation>
    <scope>NUCLEOTIDE SEQUENCE [LARGE SCALE GENOMIC DNA]</scope>
    <source>
        <strain evidence="3">JCM 9651</strain>
    </source>
</reference>
<evidence type="ECO:0000313" key="2">
    <source>
        <dbReference type="EMBL" id="GAA3376472.1"/>
    </source>
</evidence>
<dbReference type="Pfam" id="PF14013">
    <property type="entry name" value="MT0933_antitox"/>
    <property type="match status" value="1"/>
</dbReference>
<organism evidence="2 3">
    <name type="scientific">Streptomyces sannanensis</name>
    <dbReference type="NCBI Taxonomy" id="285536"/>
    <lineage>
        <taxon>Bacteria</taxon>
        <taxon>Bacillati</taxon>
        <taxon>Actinomycetota</taxon>
        <taxon>Actinomycetes</taxon>
        <taxon>Kitasatosporales</taxon>
        <taxon>Streptomycetaceae</taxon>
        <taxon>Streptomyces</taxon>
    </lineage>
</organism>
<protein>
    <submittedName>
        <fullName evidence="2">Antitoxin</fullName>
    </submittedName>
</protein>
<feature type="region of interest" description="Disordered" evidence="1">
    <location>
        <begin position="40"/>
        <end position="86"/>
    </location>
</feature>
<dbReference type="EMBL" id="BAAAYL010000001">
    <property type="protein sequence ID" value="GAA3376472.1"/>
    <property type="molecule type" value="Genomic_DNA"/>
</dbReference>
<keyword evidence="3" id="KW-1185">Reference proteome</keyword>
<dbReference type="InterPro" id="IPR028037">
    <property type="entry name" value="Antitoxin_Rv0909/MT0933"/>
</dbReference>
<evidence type="ECO:0000256" key="1">
    <source>
        <dbReference type="SAM" id="MobiDB-lite"/>
    </source>
</evidence>
<feature type="region of interest" description="Disordered" evidence="1">
    <location>
        <begin position="1"/>
        <end position="22"/>
    </location>
</feature>
<proteinExistence type="predicted"/>
<accession>A0ABP6SGQ4</accession>
<comment type="caution">
    <text evidence="2">The sequence shown here is derived from an EMBL/GenBank/DDBJ whole genome shotgun (WGS) entry which is preliminary data.</text>
</comment>
<name>A0ABP6SGQ4_9ACTN</name>
<gene>
    <name evidence="2" type="ORF">GCM10020367_48280</name>
</gene>
<dbReference type="Proteomes" id="UP001499990">
    <property type="component" value="Unassembled WGS sequence"/>
</dbReference>
<evidence type="ECO:0000313" key="3">
    <source>
        <dbReference type="Proteomes" id="UP001499990"/>
    </source>
</evidence>